<evidence type="ECO:0000256" key="7">
    <source>
        <dbReference type="ARBA" id="ARBA00023150"/>
    </source>
</evidence>
<dbReference type="PANTHER" id="PTHR10192:SF5">
    <property type="entry name" value="GEPHYRIN"/>
    <property type="match status" value="1"/>
</dbReference>
<evidence type="ECO:0000259" key="10">
    <source>
        <dbReference type="SMART" id="SM00852"/>
    </source>
</evidence>
<dbReference type="SUPFAM" id="SSF63867">
    <property type="entry name" value="MoeA C-terminal domain-like"/>
    <property type="match status" value="1"/>
</dbReference>
<dbReference type="FunFam" id="2.170.190.11:FF:000001">
    <property type="entry name" value="Molybdopterin molybdenumtransferase"/>
    <property type="match status" value="1"/>
</dbReference>
<dbReference type="PANTHER" id="PTHR10192">
    <property type="entry name" value="MOLYBDOPTERIN BIOSYNTHESIS PROTEIN"/>
    <property type="match status" value="1"/>
</dbReference>
<evidence type="ECO:0000256" key="6">
    <source>
        <dbReference type="ARBA" id="ARBA00022505"/>
    </source>
</evidence>
<protein>
    <recommendedName>
        <fullName evidence="5 9">Molybdopterin molybdenumtransferase</fullName>
        <ecNumber evidence="4 9">2.10.1.1</ecNumber>
    </recommendedName>
</protein>
<dbReference type="Gene3D" id="3.40.980.10">
    <property type="entry name" value="MoaB/Mog-like domain"/>
    <property type="match status" value="1"/>
</dbReference>
<evidence type="ECO:0000256" key="5">
    <source>
        <dbReference type="ARBA" id="ARBA00021108"/>
    </source>
</evidence>
<sequence>MELFQVITLAEARRQLGRYWPLPGRREMVVPLTEALGRELVRPVVAGEDVPGFDRATMDGYAVRAVDTFSAREGEPVLLRLAGEVPMGQKAGVRVNPGEAVAVATGSMLPPGADAVVMMENTEVLEDDRVAVYKPAAPGQDLVRQGSDVRAGATVLEAGHRLRPQDLGVLASLGINRVPVYEPWRVGILATGNEIVPPEVQAGPGQVRDINSYTLYGLVRDCGAEATLYGIAPDDLETLTARVQKALAENHLVLLSGGSSVGTRDLTVQVLAGLGQPGILFHGLAIRPGKPTLAALAGTKMVFGLPGHPVSAMVSFKVLLEPLLRYGGYEGPAGKGTVTATLGSPIPSTPGREDYIRVRLEAGLDGFLAVPVPGGSSIISSMIQADGLVTIPLEEEGLEAGTKVEVELF</sequence>
<dbReference type="CDD" id="cd00887">
    <property type="entry name" value="MoeA"/>
    <property type="match status" value="1"/>
</dbReference>
<dbReference type="InterPro" id="IPR038987">
    <property type="entry name" value="MoeA-like"/>
</dbReference>
<evidence type="ECO:0000256" key="8">
    <source>
        <dbReference type="ARBA" id="ARBA00047317"/>
    </source>
</evidence>
<dbReference type="EC" id="2.10.1.1" evidence="4 9"/>
<comment type="function">
    <text evidence="1 9">Catalyzes the insertion of molybdate into adenylated molybdopterin with the concomitant release of AMP.</text>
</comment>
<keyword evidence="6 9" id="KW-0500">Molybdenum</keyword>
<comment type="catalytic activity">
    <reaction evidence="8">
        <text>adenylyl-molybdopterin + molybdate = Mo-molybdopterin + AMP + H(+)</text>
        <dbReference type="Rhea" id="RHEA:35047"/>
        <dbReference type="ChEBI" id="CHEBI:15378"/>
        <dbReference type="ChEBI" id="CHEBI:36264"/>
        <dbReference type="ChEBI" id="CHEBI:62727"/>
        <dbReference type="ChEBI" id="CHEBI:71302"/>
        <dbReference type="ChEBI" id="CHEBI:456215"/>
        <dbReference type="EC" id="2.10.1.1"/>
    </reaction>
</comment>
<evidence type="ECO:0000256" key="1">
    <source>
        <dbReference type="ARBA" id="ARBA00002901"/>
    </source>
</evidence>
<keyword evidence="9" id="KW-0479">Metal-binding</keyword>
<dbReference type="Pfam" id="PF03454">
    <property type="entry name" value="MoeA_C"/>
    <property type="match status" value="1"/>
</dbReference>
<keyword evidence="9" id="KW-0460">Magnesium</keyword>
<dbReference type="InterPro" id="IPR001453">
    <property type="entry name" value="MoaB/Mog_dom"/>
</dbReference>
<dbReference type="GO" id="GO:0046872">
    <property type="term" value="F:metal ion binding"/>
    <property type="evidence" value="ECO:0007669"/>
    <property type="project" value="UniProtKB-UniRule"/>
</dbReference>
<dbReference type="RefSeq" id="WP_025773377.1">
    <property type="nucleotide sequence ID" value="NZ_DF238840.1"/>
</dbReference>
<comment type="cofactor">
    <cofactor evidence="9">
        <name>Mg(2+)</name>
        <dbReference type="ChEBI" id="CHEBI:18420"/>
    </cofactor>
</comment>
<dbReference type="NCBIfam" id="TIGR00177">
    <property type="entry name" value="molyb_syn"/>
    <property type="match status" value="1"/>
</dbReference>
<dbReference type="SUPFAM" id="SSF53218">
    <property type="entry name" value="Molybdenum cofactor biosynthesis proteins"/>
    <property type="match status" value="1"/>
</dbReference>
<feature type="domain" description="MoaB/Mog" evidence="10">
    <location>
        <begin position="187"/>
        <end position="326"/>
    </location>
</feature>
<dbReference type="AlphaFoldDB" id="A0A0S6UB11"/>
<evidence type="ECO:0000256" key="4">
    <source>
        <dbReference type="ARBA" id="ARBA00013269"/>
    </source>
</evidence>
<dbReference type="EMBL" id="DF238840">
    <property type="protein sequence ID" value="GAF25373.1"/>
    <property type="molecule type" value="Genomic_DNA"/>
</dbReference>
<dbReference type="UniPathway" id="UPA00344"/>
<evidence type="ECO:0000256" key="9">
    <source>
        <dbReference type="RuleBase" id="RU365090"/>
    </source>
</evidence>
<keyword evidence="7 9" id="KW-0501">Molybdenum cofactor biosynthesis</keyword>
<dbReference type="Gene3D" id="2.170.190.11">
    <property type="entry name" value="Molybdopterin biosynthesis moea protein, domain 3"/>
    <property type="match status" value="1"/>
</dbReference>
<dbReference type="GO" id="GO:0061599">
    <property type="term" value="F:molybdopterin molybdotransferase activity"/>
    <property type="evidence" value="ECO:0007669"/>
    <property type="project" value="UniProtKB-UniRule"/>
</dbReference>
<dbReference type="SUPFAM" id="SSF63882">
    <property type="entry name" value="MoeA N-terminal region -like"/>
    <property type="match status" value="1"/>
</dbReference>
<name>A0A0S6UB11_NEOTH</name>
<dbReference type="Pfam" id="PF00994">
    <property type="entry name" value="MoCF_biosynth"/>
    <property type="match status" value="1"/>
</dbReference>
<dbReference type="GO" id="GO:0006777">
    <property type="term" value="P:Mo-molybdopterin cofactor biosynthetic process"/>
    <property type="evidence" value="ECO:0007669"/>
    <property type="project" value="UniProtKB-UniRule"/>
</dbReference>
<evidence type="ECO:0000313" key="11">
    <source>
        <dbReference type="EMBL" id="GAF25373.1"/>
    </source>
</evidence>
<dbReference type="NCBIfam" id="NF045515">
    <property type="entry name" value="Glp_gephyrin"/>
    <property type="match status" value="1"/>
</dbReference>
<dbReference type="InterPro" id="IPR005110">
    <property type="entry name" value="MoeA_linker/N"/>
</dbReference>
<dbReference type="InterPro" id="IPR036425">
    <property type="entry name" value="MoaB/Mog-like_dom_sf"/>
</dbReference>
<dbReference type="InterPro" id="IPR005111">
    <property type="entry name" value="MoeA_C_domain_IV"/>
</dbReference>
<comment type="similarity">
    <text evidence="3 9">Belongs to the MoeA family.</text>
</comment>
<dbReference type="InterPro" id="IPR036688">
    <property type="entry name" value="MoeA_C_domain_IV_sf"/>
</dbReference>
<proteinExistence type="inferred from homology"/>
<dbReference type="SMART" id="SM00852">
    <property type="entry name" value="MoCF_biosynth"/>
    <property type="match status" value="1"/>
</dbReference>
<dbReference type="Proteomes" id="UP000063718">
    <property type="component" value="Unassembled WGS sequence"/>
</dbReference>
<keyword evidence="9" id="KW-0808">Transferase</keyword>
<dbReference type="Gene3D" id="3.90.105.10">
    <property type="entry name" value="Molybdopterin biosynthesis moea protein, domain 2"/>
    <property type="match status" value="1"/>
</dbReference>
<dbReference type="InterPro" id="IPR036135">
    <property type="entry name" value="MoeA_linker/N_sf"/>
</dbReference>
<dbReference type="GO" id="GO:0005829">
    <property type="term" value="C:cytosol"/>
    <property type="evidence" value="ECO:0007669"/>
    <property type="project" value="TreeGrafter"/>
</dbReference>
<dbReference type="Gene3D" id="2.40.340.10">
    <property type="entry name" value="MoeA, C-terminal, domain IV"/>
    <property type="match status" value="1"/>
</dbReference>
<evidence type="ECO:0000256" key="3">
    <source>
        <dbReference type="ARBA" id="ARBA00010763"/>
    </source>
</evidence>
<organism evidence="11">
    <name type="scientific">Moorella thermoacetica Y72</name>
    <dbReference type="NCBI Taxonomy" id="1325331"/>
    <lineage>
        <taxon>Bacteria</taxon>
        <taxon>Bacillati</taxon>
        <taxon>Bacillota</taxon>
        <taxon>Clostridia</taxon>
        <taxon>Neomoorellales</taxon>
        <taxon>Neomoorellaceae</taxon>
        <taxon>Neomoorella</taxon>
    </lineage>
</organism>
<gene>
    <name evidence="11" type="ORF">MTY_0706</name>
</gene>
<reference evidence="11" key="1">
    <citation type="journal article" date="2014" name="Gene">
        <title>Genome-guided analysis of transformation efficiency and carbon dioxide assimilation by Moorella thermoacetica Y72.</title>
        <authorList>
            <person name="Tsukahara K."/>
            <person name="Kita A."/>
            <person name="Nakashimada Y."/>
            <person name="Hoshino T."/>
            <person name="Murakami K."/>
        </authorList>
    </citation>
    <scope>NUCLEOTIDE SEQUENCE [LARGE SCALE GENOMIC DNA]</scope>
    <source>
        <strain evidence="11">Y72</strain>
    </source>
</reference>
<evidence type="ECO:0000256" key="2">
    <source>
        <dbReference type="ARBA" id="ARBA00005046"/>
    </source>
</evidence>
<comment type="pathway">
    <text evidence="2 9">Cofactor biosynthesis; molybdopterin biosynthesis.</text>
</comment>
<dbReference type="Pfam" id="PF03453">
    <property type="entry name" value="MoeA_N"/>
    <property type="match status" value="1"/>
</dbReference>
<accession>A0A0S6UB11</accession>